<keyword evidence="2" id="KW-0472">Membrane</keyword>
<sequence length="222" mass="24342">MANVHFEDPEDSGASLQGTSIPPKQRRLTALREAYTSLHELQAVQRRLPLVRALTELPSATRKAISLGNIGPCPAPYSNHLTVNNQTIHVHPESKPPPITWSEYVRFGQTLVSSFLLCGCLAYLVWAVVVDVRTKYGLQFAVIGHKVSICSAMYSTNSCTAPVPAMVAQCMEWQACIEQSIAISQTQVVAQVVIGILNSLAEPLSTKSFVRITVTLWFPPNQ</sequence>
<comment type="caution">
    <text evidence="4">The sequence shown here is derived from an EMBL/GenBank/DDBJ whole genome shotgun (WGS) entry which is preliminary data.</text>
</comment>
<proteinExistence type="predicted"/>
<keyword evidence="2" id="KW-1133">Transmembrane helix</keyword>
<dbReference type="PANTHER" id="PTHR28136">
    <property type="entry name" value="NUCLEUS EXPORT PROTEIN BRR6"/>
    <property type="match status" value="1"/>
</dbReference>
<evidence type="ECO:0000313" key="4">
    <source>
        <dbReference type="EMBL" id="KAF9487269.1"/>
    </source>
</evidence>
<evidence type="ECO:0000313" key="5">
    <source>
        <dbReference type="Proteomes" id="UP000807025"/>
    </source>
</evidence>
<dbReference type="InterPro" id="IPR018767">
    <property type="entry name" value="Brl1/Brr6_dom"/>
</dbReference>
<evidence type="ECO:0000256" key="2">
    <source>
        <dbReference type="SAM" id="Phobius"/>
    </source>
</evidence>
<reference evidence="4" key="1">
    <citation type="submission" date="2020-11" db="EMBL/GenBank/DDBJ databases">
        <authorList>
            <consortium name="DOE Joint Genome Institute"/>
            <person name="Ahrendt S."/>
            <person name="Riley R."/>
            <person name="Andreopoulos W."/>
            <person name="Labutti K."/>
            <person name="Pangilinan J."/>
            <person name="Ruiz-Duenas F.J."/>
            <person name="Barrasa J.M."/>
            <person name="Sanchez-Garcia M."/>
            <person name="Camarero S."/>
            <person name="Miyauchi S."/>
            <person name="Serrano A."/>
            <person name="Linde D."/>
            <person name="Babiker R."/>
            <person name="Drula E."/>
            <person name="Ayuso-Fernandez I."/>
            <person name="Pacheco R."/>
            <person name="Padilla G."/>
            <person name="Ferreira P."/>
            <person name="Barriuso J."/>
            <person name="Kellner H."/>
            <person name="Castanera R."/>
            <person name="Alfaro M."/>
            <person name="Ramirez L."/>
            <person name="Pisabarro A.G."/>
            <person name="Kuo A."/>
            <person name="Tritt A."/>
            <person name="Lipzen A."/>
            <person name="He G."/>
            <person name="Yan M."/>
            <person name="Ng V."/>
            <person name="Cullen D."/>
            <person name="Martin F."/>
            <person name="Rosso M.-N."/>
            <person name="Henrissat B."/>
            <person name="Hibbett D."/>
            <person name="Martinez A.T."/>
            <person name="Grigoriev I.V."/>
        </authorList>
    </citation>
    <scope>NUCLEOTIDE SEQUENCE</scope>
    <source>
        <strain evidence="4">ATCC 90797</strain>
    </source>
</reference>
<feature type="transmembrane region" description="Helical" evidence="2">
    <location>
        <begin position="111"/>
        <end position="130"/>
    </location>
</feature>
<evidence type="ECO:0000256" key="1">
    <source>
        <dbReference type="SAM" id="MobiDB-lite"/>
    </source>
</evidence>
<dbReference type="Pfam" id="PF10104">
    <property type="entry name" value="Brr6_like_C_C"/>
    <property type="match status" value="1"/>
</dbReference>
<dbReference type="PANTHER" id="PTHR28136:SF1">
    <property type="entry name" value="NUCLEUS EXPORT PROTEIN BRL1"/>
    <property type="match status" value="1"/>
</dbReference>
<gene>
    <name evidence="4" type="ORF">BDN71DRAFT_1514142</name>
</gene>
<keyword evidence="5" id="KW-1185">Reference proteome</keyword>
<dbReference type="EMBL" id="MU154796">
    <property type="protein sequence ID" value="KAF9487269.1"/>
    <property type="molecule type" value="Genomic_DNA"/>
</dbReference>
<dbReference type="SMART" id="SM01042">
    <property type="entry name" value="Brr6_like_C_C"/>
    <property type="match status" value="1"/>
</dbReference>
<accession>A0A9P6D844</accession>
<feature type="domain" description="Brl1/Brr6" evidence="3">
    <location>
        <begin position="101"/>
        <end position="221"/>
    </location>
</feature>
<dbReference type="GO" id="GO:0031965">
    <property type="term" value="C:nuclear membrane"/>
    <property type="evidence" value="ECO:0007669"/>
    <property type="project" value="InterPro"/>
</dbReference>
<dbReference type="Proteomes" id="UP000807025">
    <property type="component" value="Unassembled WGS sequence"/>
</dbReference>
<dbReference type="OrthoDB" id="3989741at2759"/>
<feature type="region of interest" description="Disordered" evidence="1">
    <location>
        <begin position="1"/>
        <end position="23"/>
    </location>
</feature>
<protein>
    <recommendedName>
        <fullName evidence="3">Brl1/Brr6 domain-containing protein</fullName>
    </recommendedName>
</protein>
<dbReference type="InterPro" id="IPR040202">
    <property type="entry name" value="Brl1/Brr6"/>
</dbReference>
<dbReference type="GO" id="GO:0055088">
    <property type="term" value="P:lipid homeostasis"/>
    <property type="evidence" value="ECO:0007669"/>
    <property type="project" value="InterPro"/>
</dbReference>
<dbReference type="AlphaFoldDB" id="A0A9P6D844"/>
<dbReference type="GO" id="GO:0006998">
    <property type="term" value="P:nuclear envelope organization"/>
    <property type="evidence" value="ECO:0007669"/>
    <property type="project" value="InterPro"/>
</dbReference>
<evidence type="ECO:0000259" key="3">
    <source>
        <dbReference type="SMART" id="SM01042"/>
    </source>
</evidence>
<name>A0A9P6D844_PLEER</name>
<keyword evidence="2" id="KW-0812">Transmembrane</keyword>
<organism evidence="4 5">
    <name type="scientific">Pleurotus eryngii</name>
    <name type="common">Boletus of the steppes</name>
    <dbReference type="NCBI Taxonomy" id="5323"/>
    <lineage>
        <taxon>Eukaryota</taxon>
        <taxon>Fungi</taxon>
        <taxon>Dikarya</taxon>
        <taxon>Basidiomycota</taxon>
        <taxon>Agaricomycotina</taxon>
        <taxon>Agaricomycetes</taxon>
        <taxon>Agaricomycetidae</taxon>
        <taxon>Agaricales</taxon>
        <taxon>Pleurotineae</taxon>
        <taxon>Pleurotaceae</taxon>
        <taxon>Pleurotus</taxon>
    </lineage>
</organism>